<dbReference type="GO" id="GO:0009055">
    <property type="term" value="F:electron transfer activity"/>
    <property type="evidence" value="ECO:0007669"/>
    <property type="project" value="InterPro"/>
</dbReference>
<evidence type="ECO:0000256" key="3">
    <source>
        <dbReference type="ARBA" id="ARBA00022630"/>
    </source>
</evidence>
<proteinExistence type="predicted"/>
<dbReference type="GO" id="GO:0005886">
    <property type="term" value="C:plasma membrane"/>
    <property type="evidence" value="ECO:0007669"/>
    <property type="project" value="InterPro"/>
</dbReference>
<keyword evidence="5" id="KW-0249">Electron transport</keyword>
<organism evidence="7 8">
    <name type="scientific">Candidatus Sungbacteria bacterium RIFCSPLOWO2_12_FULL_41_11</name>
    <dbReference type="NCBI Taxonomy" id="1802286"/>
    <lineage>
        <taxon>Bacteria</taxon>
        <taxon>Candidatus Sungiibacteriota</taxon>
    </lineage>
</organism>
<dbReference type="PANTHER" id="PTHR36118">
    <property type="entry name" value="ION-TRANSLOCATING OXIDOREDUCTASE COMPLEX SUBUNIT G"/>
    <property type="match status" value="1"/>
</dbReference>
<dbReference type="EMBL" id="MHQY01000006">
    <property type="protein sequence ID" value="OHA14534.1"/>
    <property type="molecule type" value="Genomic_DNA"/>
</dbReference>
<dbReference type="InterPro" id="IPR010209">
    <property type="entry name" value="Ion_transpt_RnfG/RsxG"/>
</dbReference>
<dbReference type="GO" id="GO:0022900">
    <property type="term" value="P:electron transport chain"/>
    <property type="evidence" value="ECO:0007669"/>
    <property type="project" value="InterPro"/>
</dbReference>
<accession>A0A1G2LSP6</accession>
<dbReference type="PANTHER" id="PTHR36118:SF1">
    <property type="entry name" value="ION-TRANSLOCATING OXIDOREDUCTASE COMPLEX SUBUNIT G"/>
    <property type="match status" value="1"/>
</dbReference>
<dbReference type="GO" id="GO:0010181">
    <property type="term" value="F:FMN binding"/>
    <property type="evidence" value="ECO:0007669"/>
    <property type="project" value="InterPro"/>
</dbReference>
<evidence type="ECO:0000256" key="4">
    <source>
        <dbReference type="ARBA" id="ARBA00022643"/>
    </source>
</evidence>
<keyword evidence="2" id="KW-0597">Phosphoprotein</keyword>
<keyword evidence="3" id="KW-0285">Flavoprotein</keyword>
<dbReference type="SMART" id="SM00900">
    <property type="entry name" value="FMN_bind"/>
    <property type="match status" value="1"/>
</dbReference>
<evidence type="ECO:0000313" key="7">
    <source>
        <dbReference type="EMBL" id="OHA14534.1"/>
    </source>
</evidence>
<reference evidence="7 8" key="1">
    <citation type="journal article" date="2016" name="Nat. Commun.">
        <title>Thousands of microbial genomes shed light on interconnected biogeochemical processes in an aquifer system.</title>
        <authorList>
            <person name="Anantharaman K."/>
            <person name="Brown C.T."/>
            <person name="Hug L.A."/>
            <person name="Sharon I."/>
            <person name="Castelle C.J."/>
            <person name="Probst A.J."/>
            <person name="Thomas B.C."/>
            <person name="Singh A."/>
            <person name="Wilkins M.J."/>
            <person name="Karaoz U."/>
            <person name="Brodie E.L."/>
            <person name="Williams K.H."/>
            <person name="Hubbard S.S."/>
            <person name="Banfield J.F."/>
        </authorList>
    </citation>
    <scope>NUCLEOTIDE SEQUENCE [LARGE SCALE GENOMIC DNA]</scope>
</reference>
<evidence type="ECO:0000256" key="1">
    <source>
        <dbReference type="ARBA" id="ARBA00022448"/>
    </source>
</evidence>
<feature type="domain" description="FMN-binding" evidence="6">
    <location>
        <begin position="79"/>
        <end position="171"/>
    </location>
</feature>
<protein>
    <recommendedName>
        <fullName evidence="6">FMN-binding domain-containing protein</fullName>
    </recommendedName>
</protein>
<dbReference type="InterPro" id="IPR007329">
    <property type="entry name" value="FMN-bd"/>
</dbReference>
<evidence type="ECO:0000313" key="8">
    <source>
        <dbReference type="Proteomes" id="UP000177171"/>
    </source>
</evidence>
<sequence length="182" mass="19761">MGTVSSAMLVGMNSFTQPLISKNEELKLKSAVLDVLEIPYDKLTALNIFKDKVKVLTADKDKFFISGGGAAAFEFYGPGLWGPISGVASINSDLSTIKTIKILHQEETPGLGSRISEHSFLKQFRGKEFFPKLVFMPQGKASAINEVDAITGATGSSRALERLLNSVLQKNAGILKEQLNKR</sequence>
<evidence type="ECO:0000256" key="5">
    <source>
        <dbReference type="ARBA" id="ARBA00022982"/>
    </source>
</evidence>
<gene>
    <name evidence="7" type="ORF">A3G49_06755</name>
</gene>
<keyword evidence="4" id="KW-0288">FMN</keyword>
<evidence type="ECO:0000259" key="6">
    <source>
        <dbReference type="SMART" id="SM00900"/>
    </source>
</evidence>
<comment type="caution">
    <text evidence="7">The sequence shown here is derived from an EMBL/GenBank/DDBJ whole genome shotgun (WGS) entry which is preliminary data.</text>
</comment>
<keyword evidence="1" id="KW-0813">Transport</keyword>
<dbReference type="Pfam" id="PF04205">
    <property type="entry name" value="FMN_bind"/>
    <property type="match status" value="1"/>
</dbReference>
<dbReference type="Proteomes" id="UP000177171">
    <property type="component" value="Unassembled WGS sequence"/>
</dbReference>
<dbReference type="AlphaFoldDB" id="A0A1G2LSP6"/>
<name>A0A1G2LSP6_9BACT</name>
<evidence type="ECO:0000256" key="2">
    <source>
        <dbReference type="ARBA" id="ARBA00022553"/>
    </source>
</evidence>